<dbReference type="Proteomes" id="UP000701801">
    <property type="component" value="Unassembled WGS sequence"/>
</dbReference>
<protein>
    <submittedName>
        <fullName evidence="1">Uncharacterized protein</fullName>
    </submittedName>
</protein>
<comment type="caution">
    <text evidence="1">The sequence shown here is derived from an EMBL/GenBank/DDBJ whole genome shotgun (WGS) entry which is preliminary data.</text>
</comment>
<dbReference type="EMBL" id="CAJVRM010000056">
    <property type="protein sequence ID" value="CAG8972803.1"/>
    <property type="molecule type" value="Genomic_DNA"/>
</dbReference>
<dbReference type="AlphaFoldDB" id="A0A9N9LEV8"/>
<dbReference type="SUPFAM" id="SSF52266">
    <property type="entry name" value="SGNH hydrolase"/>
    <property type="match status" value="1"/>
</dbReference>
<evidence type="ECO:0000313" key="2">
    <source>
        <dbReference type="Proteomes" id="UP000701801"/>
    </source>
</evidence>
<dbReference type="PANTHER" id="PTHR37981:SF1">
    <property type="entry name" value="SGNH HYDROLASE-TYPE ESTERASE DOMAIN-CONTAINING PROTEIN"/>
    <property type="match status" value="1"/>
</dbReference>
<evidence type="ECO:0000313" key="1">
    <source>
        <dbReference type="EMBL" id="CAG8972803.1"/>
    </source>
</evidence>
<reference evidence="1" key="1">
    <citation type="submission" date="2021-07" db="EMBL/GenBank/DDBJ databases">
        <authorList>
            <person name="Durling M."/>
        </authorList>
    </citation>
    <scope>NUCLEOTIDE SEQUENCE</scope>
</reference>
<dbReference type="GO" id="GO:0006629">
    <property type="term" value="P:lipid metabolic process"/>
    <property type="evidence" value="ECO:0007669"/>
    <property type="project" value="TreeGrafter"/>
</dbReference>
<name>A0A9N9LEV8_9HELO</name>
<proteinExistence type="predicted"/>
<gene>
    <name evidence="1" type="ORF">HYALB_00007728</name>
</gene>
<sequence>MANKTYCSGSSTADVEAYQFFDEPTSGVPSWQYGDRPAFGKPDIATLQVGGNNIDFQRQISWDLIKDPKLVENISNTIKKVVERDRKGPIGDRFRLYVPGFAQFFDTTTKECDTVTFARTANPKDDGKEHTRMIQAIRKDFNDMIVGLNKAIEDAVEQNKDQNVKFVSIDEQMK</sequence>
<dbReference type="PANTHER" id="PTHR37981">
    <property type="entry name" value="LIPASE 2"/>
    <property type="match status" value="1"/>
</dbReference>
<dbReference type="OrthoDB" id="3553653at2759"/>
<dbReference type="Gene3D" id="3.40.50.1110">
    <property type="entry name" value="SGNH hydrolase"/>
    <property type="match status" value="1"/>
</dbReference>
<dbReference type="InterPro" id="IPR037460">
    <property type="entry name" value="SEST-like"/>
</dbReference>
<accession>A0A9N9LEV8</accession>
<organism evidence="1 2">
    <name type="scientific">Hymenoscyphus albidus</name>
    <dbReference type="NCBI Taxonomy" id="595503"/>
    <lineage>
        <taxon>Eukaryota</taxon>
        <taxon>Fungi</taxon>
        <taxon>Dikarya</taxon>
        <taxon>Ascomycota</taxon>
        <taxon>Pezizomycotina</taxon>
        <taxon>Leotiomycetes</taxon>
        <taxon>Helotiales</taxon>
        <taxon>Helotiaceae</taxon>
        <taxon>Hymenoscyphus</taxon>
    </lineage>
</organism>
<dbReference type="GO" id="GO:0016788">
    <property type="term" value="F:hydrolase activity, acting on ester bonds"/>
    <property type="evidence" value="ECO:0007669"/>
    <property type="project" value="InterPro"/>
</dbReference>
<dbReference type="InterPro" id="IPR036514">
    <property type="entry name" value="SGNH_hydro_sf"/>
</dbReference>
<keyword evidence="2" id="KW-1185">Reference proteome</keyword>